<proteinExistence type="inferred from homology"/>
<dbReference type="Gene3D" id="1.10.630.10">
    <property type="entry name" value="Cytochrome P450"/>
    <property type="match status" value="1"/>
</dbReference>
<dbReference type="InterPro" id="IPR017972">
    <property type="entry name" value="Cyt_P450_CS"/>
</dbReference>
<dbReference type="GO" id="GO:0005506">
    <property type="term" value="F:iron ion binding"/>
    <property type="evidence" value="ECO:0007669"/>
    <property type="project" value="InterPro"/>
</dbReference>
<dbReference type="EMBL" id="SLXH01000028">
    <property type="protein sequence ID" value="TCP14689.1"/>
    <property type="molecule type" value="Genomic_DNA"/>
</dbReference>
<dbReference type="InterPro" id="IPR002397">
    <property type="entry name" value="Cyt_P450_B"/>
</dbReference>
<comment type="caution">
    <text evidence="3">The sequence shown here is derived from an EMBL/GenBank/DDBJ whole genome shotgun (WGS) entry which is preliminary data.</text>
</comment>
<dbReference type="PRINTS" id="PR00359">
    <property type="entry name" value="BP450"/>
</dbReference>
<sequence length="429" mass="47932">MNTTTKTTTENAQKLEAAYASVSDLYRGKTDDLYAACREMRKTTRVYEGDFIAKFLGVPTNAGLQTRPTYAVFQYQDVMNVLKDANTFTSGFILEGMGKVWDGLMILGMDGEAHRKVRALLQPAFMPENVNKWRPKIDRVAREDFIMPLLPDKKADLMEMGLNFPVRAMYALVGFPEDNPDQYNQYAVWALSMLAANQLDKAKAEEGRRVAAIAVKSLYDALMEQVQRRRAEGATGDDLITRLMNAEYEGHKLDDHEVATFARSLLPAAGETTTRTFSAAMTFLLTIPGLLDRVRNDRNLVPKLIDEAVRFEPSSTFKVRETSADVQIGDVTIPKGSFVQCMVASANRDESAFENPDVFDIDRRQKPSFGFGFGPHMCIGQFVAKLELNCAINGILDLMPNVRLDPEQPAPKIEGAHLRGAKSVHVIWD</sequence>
<dbReference type="PANTHER" id="PTHR46696:SF3">
    <property type="entry name" value="PULCHERRIMINIC ACID SYNTHASE"/>
    <property type="match status" value="1"/>
</dbReference>
<evidence type="ECO:0000256" key="2">
    <source>
        <dbReference type="RuleBase" id="RU000461"/>
    </source>
</evidence>
<dbReference type="CDD" id="cd20629">
    <property type="entry name" value="P450_pinF1-like"/>
    <property type="match status" value="1"/>
</dbReference>
<dbReference type="InterPro" id="IPR001128">
    <property type="entry name" value="Cyt_P450"/>
</dbReference>
<dbReference type="PROSITE" id="PS00086">
    <property type="entry name" value="CYTOCHROME_P450"/>
    <property type="match status" value="1"/>
</dbReference>
<reference evidence="3 4" key="1">
    <citation type="submission" date="2019-03" db="EMBL/GenBank/DDBJ databases">
        <title>Genomic Encyclopedia of Type Strains, Phase IV (KMG-IV): sequencing the most valuable type-strain genomes for metagenomic binning, comparative biology and taxonomic classification.</title>
        <authorList>
            <person name="Goeker M."/>
        </authorList>
    </citation>
    <scope>NUCLEOTIDE SEQUENCE [LARGE SCALE GENOMIC DNA]</scope>
    <source>
        <strain evidence="3 4">DSM 1837</strain>
    </source>
</reference>
<dbReference type="PRINTS" id="PR00385">
    <property type="entry name" value="P450"/>
</dbReference>
<evidence type="ECO:0000313" key="3">
    <source>
        <dbReference type="EMBL" id="TCP14689.1"/>
    </source>
</evidence>
<gene>
    <name evidence="3" type="ORF">EV674_1287</name>
</gene>
<dbReference type="OrthoDB" id="4168525at2"/>
<accession>A0A4R2N3K5</accession>
<keyword evidence="2" id="KW-0479">Metal-binding</keyword>
<dbReference type="GO" id="GO:0020037">
    <property type="term" value="F:heme binding"/>
    <property type="evidence" value="ECO:0007669"/>
    <property type="project" value="InterPro"/>
</dbReference>
<dbReference type="GO" id="GO:0004497">
    <property type="term" value="F:monooxygenase activity"/>
    <property type="evidence" value="ECO:0007669"/>
    <property type="project" value="UniProtKB-KW"/>
</dbReference>
<comment type="similarity">
    <text evidence="1 2">Belongs to the cytochrome P450 family.</text>
</comment>
<organism evidence="3 4">
    <name type="scientific">Simplicispira metamorpha</name>
    <dbReference type="NCBI Taxonomy" id="80881"/>
    <lineage>
        <taxon>Bacteria</taxon>
        <taxon>Pseudomonadati</taxon>
        <taxon>Pseudomonadota</taxon>
        <taxon>Betaproteobacteria</taxon>
        <taxon>Burkholderiales</taxon>
        <taxon>Comamonadaceae</taxon>
        <taxon>Simplicispira</taxon>
    </lineage>
</organism>
<dbReference type="RefSeq" id="WP_060987161.1">
    <property type="nucleotide sequence ID" value="NZ_QXNC01000048.1"/>
</dbReference>
<dbReference type="InterPro" id="IPR036396">
    <property type="entry name" value="Cyt_P450_sf"/>
</dbReference>
<evidence type="ECO:0000256" key="1">
    <source>
        <dbReference type="ARBA" id="ARBA00010617"/>
    </source>
</evidence>
<dbReference type="Pfam" id="PF00067">
    <property type="entry name" value="p450"/>
    <property type="match status" value="1"/>
</dbReference>
<name>A0A4R2N3K5_9BURK</name>
<dbReference type="SUPFAM" id="SSF48264">
    <property type="entry name" value="Cytochrome P450"/>
    <property type="match status" value="1"/>
</dbReference>
<keyword evidence="4" id="KW-1185">Reference proteome</keyword>
<evidence type="ECO:0000313" key="4">
    <source>
        <dbReference type="Proteomes" id="UP000295182"/>
    </source>
</evidence>
<dbReference type="GO" id="GO:0016705">
    <property type="term" value="F:oxidoreductase activity, acting on paired donors, with incorporation or reduction of molecular oxygen"/>
    <property type="evidence" value="ECO:0007669"/>
    <property type="project" value="InterPro"/>
</dbReference>
<keyword evidence="2" id="KW-0560">Oxidoreductase</keyword>
<protein>
    <submittedName>
        <fullName evidence="3">Cytochrome P450</fullName>
    </submittedName>
</protein>
<keyword evidence="2" id="KW-0408">Iron</keyword>
<dbReference type="AlphaFoldDB" id="A0A4R2N3K5"/>
<dbReference type="Proteomes" id="UP000295182">
    <property type="component" value="Unassembled WGS sequence"/>
</dbReference>
<dbReference type="PANTHER" id="PTHR46696">
    <property type="entry name" value="P450, PUTATIVE (EUROFUNG)-RELATED"/>
    <property type="match status" value="1"/>
</dbReference>
<keyword evidence="2" id="KW-0349">Heme</keyword>
<keyword evidence="2" id="KW-0503">Monooxygenase</keyword>